<dbReference type="FunCoup" id="A0A0D1YEQ0">
    <property type="interactions" value="618"/>
</dbReference>
<evidence type="ECO:0000256" key="3">
    <source>
        <dbReference type="ARBA" id="ARBA00018529"/>
    </source>
</evidence>
<comment type="similarity">
    <text evidence="2">Belongs to the IML1 family.</text>
</comment>
<evidence type="ECO:0000256" key="2">
    <source>
        <dbReference type="ARBA" id="ARBA00005643"/>
    </source>
</evidence>
<dbReference type="GO" id="GO:1904262">
    <property type="term" value="P:negative regulation of TORC1 signaling"/>
    <property type="evidence" value="ECO:0007669"/>
    <property type="project" value="TreeGrafter"/>
</dbReference>
<dbReference type="SMART" id="SM00049">
    <property type="entry name" value="DEP"/>
    <property type="match status" value="1"/>
</dbReference>
<feature type="region of interest" description="Disordered" evidence="5">
    <location>
        <begin position="1345"/>
        <end position="1387"/>
    </location>
</feature>
<dbReference type="PROSITE" id="PS50186">
    <property type="entry name" value="DEP"/>
    <property type="match status" value="1"/>
</dbReference>
<dbReference type="InterPro" id="IPR036390">
    <property type="entry name" value="WH_DNA-bd_sf"/>
</dbReference>
<name>A0A0D1YEQ0_9PEZI</name>
<gene>
    <name evidence="7" type="ORF">PV09_09080</name>
</gene>
<dbReference type="CDD" id="cd04449">
    <property type="entry name" value="DEP_DEPDC5-like"/>
    <property type="match status" value="1"/>
</dbReference>
<dbReference type="Pfam" id="PF12257">
    <property type="entry name" value="IML1"/>
    <property type="match status" value="1"/>
</dbReference>
<dbReference type="PANTHER" id="PTHR13179">
    <property type="entry name" value="DEP DOMAIN CONTAINING PROTEIN 5"/>
    <property type="match status" value="1"/>
</dbReference>
<dbReference type="Pfam" id="PF00610">
    <property type="entry name" value="DEP"/>
    <property type="match status" value="1"/>
</dbReference>
<feature type="compositionally biased region" description="Low complexity" evidence="5">
    <location>
        <begin position="713"/>
        <end position="732"/>
    </location>
</feature>
<dbReference type="GO" id="GO:0010508">
    <property type="term" value="P:positive regulation of autophagy"/>
    <property type="evidence" value="ECO:0007669"/>
    <property type="project" value="TreeGrafter"/>
</dbReference>
<feature type="region of interest" description="Disordered" evidence="5">
    <location>
        <begin position="702"/>
        <end position="733"/>
    </location>
</feature>
<dbReference type="EMBL" id="KN847581">
    <property type="protein sequence ID" value="KIV99216.1"/>
    <property type="molecule type" value="Genomic_DNA"/>
</dbReference>
<dbReference type="OrthoDB" id="39497at2759"/>
<dbReference type="RefSeq" id="XP_016209086.1">
    <property type="nucleotide sequence ID" value="XM_016363072.1"/>
</dbReference>
<keyword evidence="8" id="KW-1185">Reference proteome</keyword>
<dbReference type="InterPro" id="IPR000591">
    <property type="entry name" value="DEP_dom"/>
</dbReference>
<evidence type="ECO:0000313" key="7">
    <source>
        <dbReference type="EMBL" id="KIV99216.1"/>
    </source>
</evidence>
<evidence type="ECO:0000256" key="4">
    <source>
        <dbReference type="ARBA" id="ARBA00021881"/>
    </source>
</evidence>
<dbReference type="GO" id="GO:0005096">
    <property type="term" value="F:GTPase activator activity"/>
    <property type="evidence" value="ECO:0007669"/>
    <property type="project" value="InterPro"/>
</dbReference>
<reference evidence="7 8" key="1">
    <citation type="submission" date="2015-01" db="EMBL/GenBank/DDBJ databases">
        <title>The Genome Sequence of Ochroconis gallopava CBS43764.</title>
        <authorList>
            <consortium name="The Broad Institute Genomics Platform"/>
            <person name="Cuomo C."/>
            <person name="de Hoog S."/>
            <person name="Gorbushina A."/>
            <person name="Stielow B."/>
            <person name="Teixiera M."/>
            <person name="Abouelleil A."/>
            <person name="Chapman S.B."/>
            <person name="Priest M."/>
            <person name="Young S.K."/>
            <person name="Wortman J."/>
            <person name="Nusbaum C."/>
            <person name="Birren B."/>
        </authorList>
    </citation>
    <scope>NUCLEOTIDE SEQUENCE [LARGE SCALE GENOMIC DNA]</scope>
    <source>
        <strain evidence="7 8">CBS 43764</strain>
    </source>
</reference>
<dbReference type="Proteomes" id="UP000053259">
    <property type="component" value="Unassembled WGS sequence"/>
</dbReference>
<dbReference type="GO" id="GO:0005774">
    <property type="term" value="C:vacuolar membrane"/>
    <property type="evidence" value="ECO:0007669"/>
    <property type="project" value="UniProtKB-SubCell"/>
</dbReference>
<dbReference type="GeneID" id="27317053"/>
<evidence type="ECO:0000256" key="5">
    <source>
        <dbReference type="SAM" id="MobiDB-lite"/>
    </source>
</evidence>
<feature type="region of interest" description="Disordered" evidence="5">
    <location>
        <begin position="795"/>
        <end position="861"/>
    </location>
</feature>
<dbReference type="Gene3D" id="1.10.10.10">
    <property type="entry name" value="Winged helix-like DNA-binding domain superfamily/Winged helix DNA-binding domain"/>
    <property type="match status" value="1"/>
</dbReference>
<dbReference type="GO" id="GO:1990130">
    <property type="term" value="C:GATOR1 complex"/>
    <property type="evidence" value="ECO:0007669"/>
    <property type="project" value="TreeGrafter"/>
</dbReference>
<dbReference type="STRING" id="253628.A0A0D1YEQ0"/>
<dbReference type="Pfam" id="PF19418">
    <property type="entry name" value="DEPDC5_CTD"/>
    <property type="match status" value="1"/>
</dbReference>
<dbReference type="InParanoid" id="A0A0D1YEQ0"/>
<dbReference type="InterPro" id="IPR045838">
    <property type="entry name" value="DEPDC5_CTD"/>
</dbReference>
<evidence type="ECO:0000259" key="6">
    <source>
        <dbReference type="PROSITE" id="PS50186"/>
    </source>
</evidence>
<dbReference type="SUPFAM" id="SSF46785">
    <property type="entry name" value="Winged helix' DNA-binding domain"/>
    <property type="match status" value="1"/>
</dbReference>
<feature type="compositionally biased region" description="Basic and acidic residues" evidence="5">
    <location>
        <begin position="1372"/>
        <end position="1387"/>
    </location>
</feature>
<dbReference type="InterPro" id="IPR027244">
    <property type="entry name" value="IML1"/>
</dbReference>
<feature type="domain" description="DEP" evidence="6">
    <location>
        <begin position="1256"/>
        <end position="1331"/>
    </location>
</feature>
<dbReference type="VEuPathDB" id="FungiDB:PV09_09080"/>
<dbReference type="InterPro" id="IPR036388">
    <property type="entry name" value="WH-like_DNA-bd_sf"/>
</dbReference>
<dbReference type="GO" id="GO:0035556">
    <property type="term" value="P:intracellular signal transduction"/>
    <property type="evidence" value="ECO:0007669"/>
    <property type="project" value="InterPro"/>
</dbReference>
<dbReference type="PANTHER" id="PTHR13179:SF8">
    <property type="entry name" value="GATOR COMPLEX PROTEIN DEPDC5"/>
    <property type="match status" value="1"/>
</dbReference>
<organism evidence="7 8">
    <name type="scientific">Verruconis gallopava</name>
    <dbReference type="NCBI Taxonomy" id="253628"/>
    <lineage>
        <taxon>Eukaryota</taxon>
        <taxon>Fungi</taxon>
        <taxon>Dikarya</taxon>
        <taxon>Ascomycota</taxon>
        <taxon>Pezizomycotina</taxon>
        <taxon>Dothideomycetes</taxon>
        <taxon>Pleosporomycetidae</taxon>
        <taxon>Venturiales</taxon>
        <taxon>Sympoventuriaceae</taxon>
        <taxon>Verruconis</taxon>
    </lineage>
</organism>
<accession>A0A0D1YEQ0</accession>
<protein>
    <recommendedName>
        <fullName evidence="3">Vacuolar membrane-associated protein IML1</fullName>
    </recommendedName>
    <alternativeName>
        <fullName evidence="4">Vacuolar membrane-associated protein iml1</fullName>
    </alternativeName>
</protein>
<proteinExistence type="inferred from homology"/>
<dbReference type="HOGENOM" id="CLU_000935_1_1_1"/>
<evidence type="ECO:0000256" key="1">
    <source>
        <dbReference type="ARBA" id="ARBA00004148"/>
    </source>
</evidence>
<feature type="region of interest" description="Disordered" evidence="5">
    <location>
        <begin position="478"/>
        <end position="497"/>
    </location>
</feature>
<comment type="subcellular location">
    <subcellularLocation>
        <location evidence="1">Vacuole membrane</location>
        <topology evidence="1">Peripheral membrane protein</topology>
    </subcellularLocation>
</comment>
<evidence type="ECO:0000313" key="8">
    <source>
        <dbReference type="Proteomes" id="UP000053259"/>
    </source>
</evidence>
<dbReference type="InterPro" id="IPR048255">
    <property type="entry name" value="IML1_N"/>
</dbReference>
<sequence>MAFSPPHRFQKLCTLRTHEPSYSQEDVLFNTDRFPSSMREGDLAQVIPIKAGVSSRDFFKSEGVDEGYASRVLIDDEGVALGPSTLVTENSRAYTFVVRNAPQEIKDKDPNLRVSVLTIYAERLHNRATDFYLVRDRCGFWIQIGYEGRDSAGNGAETRVFVTIADDAKAEREQCVASHVELAFRDEYLSRGDMWRLATSELSGRTVYQNQKILFLNTIKATVKTVYINGRSKKSGYFASDTRPIFRSESARYTLFIQMSREMWEFDTECSGEIMFNKVIHGFLPDLFKKWMSINAHHLVSIILFARLEYEDGHQPPAGGVHDRVLGRSNGYQDFYRVVVSDMASNDWINILDQLKREFRSFLEEISVQMQEVDGTTKPIIAGTLSRAYKGNLLEALNLASSQFSRDYIDRDLVRTGISVIVITAGSGYFEVNYDMLKLTTDALMGTGIGIDLVCLAPMPLHSVPLFAYRNPRILESTVPTQSPSPATSLGDNTPRQSEQFLRRVMSNNYKSPKEPKAGDWSYAIPHWVDVSYWRGEAREDAMQLKRRNSVPEVKLRKPEDATYQPRIRLYDLQMGGLMENEMTSIAIAKLHEHVLHPWHRLRHQISGKPVTKETFDRIGEYEREWMDDYDEYIFRPLHEKRKIEEHARKRAQKSASDSGKLSVEAHRQDVEYPEELLAPHPGSYRPGTGFLEWKIKDKEAETPSMLPHRKQSLTSLASNTTTSTSARTPSRQLLRQISFGGSSSLKPAEPTVSTDMSVAGVVKPATFTKQRETNSAAKKADASTYTQQFRDALSRLNSPSPTPSTPARLNPVAEKSTETSRPIEIGSAAKTARLRIQHGRQSSDEVLPSSLETLRGSHRGGLKRDLNKELIAEDKLGGLAHLRRHIPYLSSSAEAQQMPTTVSLSRALSPWLDLLNPCNPKKEDIQGRTRYSRWQHVFPKALRTDKVKWRSLCYPASVPLTNDYFPTADQLASEYHENFYHLIQNTDNDSAESREHLVRELIGFRLAHGFQLVVGESVSEFLGNKKGDLARVFDKSYMAQDGATVFMSLGNTIHQLLCGADGKVEIRRFQRKPTQDYEPFEGSNAVNYRPLIKTFLDTEYRPRNFTFRNNTREYNWNLIDNFIAGYSEEFSDALRFWRARFVLIPVDIPVRSNALTTVREDTDEEIRLEGIKRLTQLWQRHRVLPEEERLAQSLNKRKDPNPLQIEYQTRNPSEVIASGMVSSLFTDTEPAPAAPIETHTTKSYDLKALSEELQGEHGVNMMDRRWHWRVHNNCFIGTEFTNWILLRFKDIDTREAAVEFGNKLMQEGLFKHVKNEKDFRDGQYFYTMGEEYQIRPESRKAWFGASRTGPRSIPATPVNEKRSLSQYEGSSDTRENGDDEQPPERRKAYISGVMKYDVDPRHKSYRPEIINLHYDRLHNPANCYHIRIDWMNVTSKLIEDAVVNWATTAERYGLKLVEVPIAEACAITDDHPFRSPYIIKLAVAPPSVLVTKHFDSNSFTPIKKTEKYAYHKALLAKLHFVLDVEAASEFPSDVDVFYSWGKPDYKYTQYIHKSGTLLVQITDDGNFLLVANRLYSDRGSSRRETARLNVERELDRRAQGGSRRSPMASPAMKPITEGVKAGYTTTLEKSKSLTAEEVKDEMEAVCSDADWLRKFYKEVDNTANVAASPQVLTGLTELSLPSKSRLALS</sequence>